<dbReference type="AlphaFoldDB" id="A0A445N2W7"/>
<organism evidence="1">
    <name type="scientific">uncultured Desulfobacterium sp</name>
    <dbReference type="NCBI Taxonomy" id="201089"/>
    <lineage>
        <taxon>Bacteria</taxon>
        <taxon>Pseudomonadati</taxon>
        <taxon>Thermodesulfobacteriota</taxon>
        <taxon>Desulfobacteria</taxon>
        <taxon>Desulfobacterales</taxon>
        <taxon>Desulfobacteriaceae</taxon>
        <taxon>Desulfobacterium</taxon>
        <taxon>environmental samples</taxon>
    </lineage>
</organism>
<dbReference type="SUPFAM" id="SSF53254">
    <property type="entry name" value="Phosphoglycerate mutase-like"/>
    <property type="match status" value="1"/>
</dbReference>
<dbReference type="InterPro" id="IPR004449">
    <property type="entry name" value="SixA"/>
</dbReference>
<dbReference type="GO" id="GO:0005737">
    <property type="term" value="C:cytoplasm"/>
    <property type="evidence" value="ECO:0007669"/>
    <property type="project" value="InterPro"/>
</dbReference>
<name>A0A445N2W7_9BACT</name>
<dbReference type="EMBL" id="OJIN01000225">
    <property type="protein sequence ID" value="SPD76016.1"/>
    <property type="molecule type" value="Genomic_DNA"/>
</dbReference>
<dbReference type="Gene3D" id="3.40.50.1240">
    <property type="entry name" value="Phosphoglycerate mutase-like"/>
    <property type="match status" value="1"/>
</dbReference>
<dbReference type="GO" id="GO:0101006">
    <property type="term" value="F:protein histidine phosphatase activity"/>
    <property type="evidence" value="ECO:0007669"/>
    <property type="project" value="InterPro"/>
</dbReference>
<proteinExistence type="predicted"/>
<dbReference type="NCBIfam" id="TIGR00249">
    <property type="entry name" value="sixA"/>
    <property type="match status" value="1"/>
</dbReference>
<protein>
    <submittedName>
        <fullName evidence="1">Phosphohistidine phosphatase, SixA</fullName>
    </submittedName>
</protein>
<dbReference type="Pfam" id="PF00300">
    <property type="entry name" value="His_Phos_1"/>
    <property type="match status" value="1"/>
</dbReference>
<reference evidence="1" key="1">
    <citation type="submission" date="2018-01" db="EMBL/GenBank/DDBJ databases">
        <authorList>
            <person name="Regsiter A."/>
            <person name="William W."/>
        </authorList>
    </citation>
    <scope>NUCLEOTIDE SEQUENCE</scope>
    <source>
        <strain evidence="1">TRIP AH-1</strain>
    </source>
</reference>
<dbReference type="CDD" id="cd07067">
    <property type="entry name" value="HP_PGM_like"/>
    <property type="match status" value="1"/>
</dbReference>
<dbReference type="InterPro" id="IPR029033">
    <property type="entry name" value="His_PPase_superfam"/>
</dbReference>
<gene>
    <name evidence="1" type="ORF">PITCH_A80011</name>
</gene>
<dbReference type="InterPro" id="IPR013078">
    <property type="entry name" value="His_Pase_superF_clade-1"/>
</dbReference>
<accession>A0A445N2W7</accession>
<evidence type="ECO:0000313" key="1">
    <source>
        <dbReference type="EMBL" id="SPD76016.1"/>
    </source>
</evidence>
<sequence>MALYLVQHGKSLPKDVDPDQGLSKEGIAEVERIAQVAKGYHIHVRQILHSTKERARQTSAIFQGALIPEEPMQVMAGLQPLDDVKAVAGQITGERDLMIVGHLPFMERLTSYLIIGYVEKRIFKFQNGGIVCLDRDPETGDWFIKWSLMPNIK</sequence>